<dbReference type="AlphaFoldDB" id="A0A644SL48"/>
<proteinExistence type="predicted"/>
<reference evidence="1" key="1">
    <citation type="submission" date="2019-08" db="EMBL/GenBank/DDBJ databases">
        <authorList>
            <person name="Kucharzyk K."/>
            <person name="Murdoch R.W."/>
            <person name="Higgins S."/>
            <person name="Loffler F."/>
        </authorList>
    </citation>
    <scope>NUCLEOTIDE SEQUENCE</scope>
</reference>
<comment type="caution">
    <text evidence="1">The sequence shown here is derived from an EMBL/GenBank/DDBJ whole genome shotgun (WGS) entry which is preliminary data.</text>
</comment>
<gene>
    <name evidence="1" type="ORF">SDC9_00474</name>
</gene>
<evidence type="ECO:0008006" key="2">
    <source>
        <dbReference type="Google" id="ProtNLM"/>
    </source>
</evidence>
<sequence length="105" mass="12232">MKEQFEDIIKIKIAISLRTLLKQNKEYSRKKEKSEEITDSYDKIAVNADIRKATVTLAFNGVTRTAMTTIILIVEAMGYTLRDFSKIYSEITYKQISDFRKENNI</sequence>
<accession>A0A644SL48</accession>
<dbReference type="EMBL" id="VSSQ01000001">
    <property type="protein sequence ID" value="MPL55007.1"/>
    <property type="molecule type" value="Genomic_DNA"/>
</dbReference>
<protein>
    <recommendedName>
        <fullName evidence="2">HTH cro/C1-type domain-containing protein</fullName>
    </recommendedName>
</protein>
<organism evidence="1">
    <name type="scientific">bioreactor metagenome</name>
    <dbReference type="NCBI Taxonomy" id="1076179"/>
    <lineage>
        <taxon>unclassified sequences</taxon>
        <taxon>metagenomes</taxon>
        <taxon>ecological metagenomes</taxon>
    </lineage>
</organism>
<name>A0A644SL48_9ZZZZ</name>
<evidence type="ECO:0000313" key="1">
    <source>
        <dbReference type="EMBL" id="MPL55007.1"/>
    </source>
</evidence>